<dbReference type="EMBL" id="SAUX01000019">
    <property type="protein sequence ID" value="RWR27687.1"/>
    <property type="molecule type" value="Genomic_DNA"/>
</dbReference>
<dbReference type="OrthoDB" id="9786495at2"/>
<evidence type="ECO:0000256" key="5">
    <source>
        <dbReference type="ARBA" id="ARBA00022989"/>
    </source>
</evidence>
<evidence type="ECO:0000259" key="8">
    <source>
        <dbReference type="PROSITE" id="PS50928"/>
    </source>
</evidence>
<evidence type="ECO:0000256" key="2">
    <source>
        <dbReference type="ARBA" id="ARBA00022448"/>
    </source>
</evidence>
<dbReference type="PROSITE" id="PS50928">
    <property type="entry name" value="ABC_TM1"/>
    <property type="match status" value="1"/>
</dbReference>
<sequence length="275" mass="30467">MSTTAESPDLVRPAAAGDRWRLLRSFDWRLNGLRLLVLVGFLGLWEVLARTLVDPLWISQPSAIAIRLWDLALNGLLWRHLSVTLIEAGLGLALAFAVGVPIGILLARFRYAGRVAEPFVMALYSMPRVVLAPLLILWFGIDLTSKVMMAFFFVVFIFILNIQEGLKTIDKDLLELMRTMRAPEHYVVRKVLIPWIIPWVIASMRLAIGSALIGALVAELVGSSRGLGWYAEHSAGRLDTTGVFAAVTVAILVAVTANGLVTLIERRFLSWRPAI</sequence>
<proteinExistence type="inferred from homology"/>
<feature type="transmembrane region" description="Helical" evidence="7">
    <location>
        <begin position="119"/>
        <end position="141"/>
    </location>
</feature>
<dbReference type="Pfam" id="PF00528">
    <property type="entry name" value="BPD_transp_1"/>
    <property type="match status" value="1"/>
</dbReference>
<evidence type="ECO:0000256" key="3">
    <source>
        <dbReference type="ARBA" id="ARBA00022475"/>
    </source>
</evidence>
<evidence type="ECO:0000256" key="6">
    <source>
        <dbReference type="ARBA" id="ARBA00023136"/>
    </source>
</evidence>
<evidence type="ECO:0000256" key="1">
    <source>
        <dbReference type="ARBA" id="ARBA00004651"/>
    </source>
</evidence>
<feature type="transmembrane region" description="Helical" evidence="7">
    <location>
        <begin position="243"/>
        <end position="264"/>
    </location>
</feature>
<dbReference type="GO" id="GO:0055085">
    <property type="term" value="P:transmembrane transport"/>
    <property type="evidence" value="ECO:0007669"/>
    <property type="project" value="InterPro"/>
</dbReference>
<accession>A0A443K4H7</accession>
<evidence type="ECO:0000256" key="7">
    <source>
        <dbReference type="RuleBase" id="RU363032"/>
    </source>
</evidence>
<evidence type="ECO:0000313" key="9">
    <source>
        <dbReference type="EMBL" id="RWR27687.1"/>
    </source>
</evidence>
<keyword evidence="3" id="KW-1003">Cell membrane</keyword>
<reference evidence="9 10" key="2">
    <citation type="submission" date="2019-01" db="EMBL/GenBank/DDBJ databases">
        <authorList>
            <person name="Li Y."/>
        </authorList>
    </citation>
    <scope>NUCLEOTIDE SEQUENCE [LARGE SCALE GENOMIC DNA]</scope>
    <source>
        <strain evidence="9 10">D19-10-3-21</strain>
    </source>
</reference>
<dbReference type="RefSeq" id="WP_128238086.1">
    <property type="nucleotide sequence ID" value="NZ_SAUX01000019.1"/>
</dbReference>
<evidence type="ECO:0000313" key="10">
    <source>
        <dbReference type="Proteomes" id="UP000285295"/>
    </source>
</evidence>
<dbReference type="SUPFAM" id="SSF161098">
    <property type="entry name" value="MetI-like"/>
    <property type="match status" value="1"/>
</dbReference>
<feature type="transmembrane region" description="Helical" evidence="7">
    <location>
        <begin position="187"/>
        <end position="217"/>
    </location>
</feature>
<feature type="domain" description="ABC transmembrane type-1" evidence="8">
    <location>
        <begin position="81"/>
        <end position="262"/>
    </location>
</feature>
<protein>
    <submittedName>
        <fullName evidence="9">ABC transporter permease</fullName>
    </submittedName>
</protein>
<comment type="similarity">
    <text evidence="7">Belongs to the binding-protein-dependent transport system permease family.</text>
</comment>
<reference evidence="9 10" key="1">
    <citation type="submission" date="2019-01" db="EMBL/GenBank/DDBJ databases">
        <title>Sinorhodobacter populi sp. nov. isolated from the symptomatic bark tissue of Populus euramericana canker.</title>
        <authorList>
            <person name="Xu G."/>
        </authorList>
    </citation>
    <scope>NUCLEOTIDE SEQUENCE [LARGE SCALE GENOMIC DNA]</scope>
    <source>
        <strain evidence="9 10">D19-10-3-21</strain>
    </source>
</reference>
<evidence type="ECO:0000256" key="4">
    <source>
        <dbReference type="ARBA" id="ARBA00022692"/>
    </source>
</evidence>
<dbReference type="CDD" id="cd06261">
    <property type="entry name" value="TM_PBP2"/>
    <property type="match status" value="1"/>
</dbReference>
<comment type="subcellular location">
    <subcellularLocation>
        <location evidence="1 7">Cell membrane</location>
        <topology evidence="1 7">Multi-pass membrane protein</topology>
    </subcellularLocation>
</comment>
<keyword evidence="2 7" id="KW-0813">Transport</keyword>
<keyword evidence="4 7" id="KW-0812">Transmembrane</keyword>
<dbReference type="InterPro" id="IPR035906">
    <property type="entry name" value="MetI-like_sf"/>
</dbReference>
<dbReference type="GO" id="GO:0005886">
    <property type="term" value="C:plasma membrane"/>
    <property type="evidence" value="ECO:0007669"/>
    <property type="project" value="UniProtKB-SubCell"/>
</dbReference>
<feature type="transmembrane region" description="Helical" evidence="7">
    <location>
        <begin position="33"/>
        <end position="53"/>
    </location>
</feature>
<dbReference type="AlphaFoldDB" id="A0A443K4H7"/>
<comment type="caution">
    <text evidence="9">The sequence shown here is derived from an EMBL/GenBank/DDBJ whole genome shotgun (WGS) entry which is preliminary data.</text>
</comment>
<dbReference type="Gene3D" id="1.10.3720.10">
    <property type="entry name" value="MetI-like"/>
    <property type="match status" value="1"/>
</dbReference>
<keyword evidence="5 7" id="KW-1133">Transmembrane helix</keyword>
<feature type="transmembrane region" description="Helical" evidence="7">
    <location>
        <begin position="147"/>
        <end position="166"/>
    </location>
</feature>
<keyword evidence="6 7" id="KW-0472">Membrane</keyword>
<gene>
    <name evidence="9" type="ORF">D2T31_15750</name>
</gene>
<feature type="transmembrane region" description="Helical" evidence="7">
    <location>
        <begin position="85"/>
        <end position="107"/>
    </location>
</feature>
<dbReference type="PANTHER" id="PTHR30151">
    <property type="entry name" value="ALKANE SULFONATE ABC TRANSPORTER-RELATED, MEMBRANE SUBUNIT"/>
    <property type="match status" value="1"/>
</dbReference>
<dbReference type="Proteomes" id="UP000285295">
    <property type="component" value="Unassembled WGS sequence"/>
</dbReference>
<dbReference type="InterPro" id="IPR000515">
    <property type="entry name" value="MetI-like"/>
</dbReference>
<organism evidence="9 10">
    <name type="scientific">Paenirhodobacter populi</name>
    <dbReference type="NCBI Taxonomy" id="2306993"/>
    <lineage>
        <taxon>Bacteria</taxon>
        <taxon>Pseudomonadati</taxon>
        <taxon>Pseudomonadota</taxon>
        <taxon>Alphaproteobacteria</taxon>
        <taxon>Rhodobacterales</taxon>
        <taxon>Rhodobacter group</taxon>
        <taxon>Paenirhodobacter</taxon>
    </lineage>
</organism>
<name>A0A443K4H7_9RHOB</name>
<dbReference type="PANTHER" id="PTHR30151:SF20">
    <property type="entry name" value="ABC TRANSPORTER PERMEASE PROTEIN HI_0355-RELATED"/>
    <property type="match status" value="1"/>
</dbReference>